<dbReference type="InterPro" id="IPR027417">
    <property type="entry name" value="P-loop_NTPase"/>
</dbReference>
<keyword evidence="1" id="KW-0547">Nucleotide-binding</keyword>
<evidence type="ECO:0000256" key="3">
    <source>
        <dbReference type="SAM" id="MobiDB-lite"/>
    </source>
</evidence>
<dbReference type="SUPFAM" id="SSF52540">
    <property type="entry name" value="P-loop containing nucleoside triphosphate hydrolases"/>
    <property type="match status" value="1"/>
</dbReference>
<keyword evidence="2" id="KW-0067">ATP-binding</keyword>
<accession>A0A401ZCT4</accession>
<dbReference type="SMART" id="SM00382">
    <property type="entry name" value="AAA"/>
    <property type="match status" value="1"/>
</dbReference>
<dbReference type="PROSITE" id="PS51061">
    <property type="entry name" value="R3H"/>
    <property type="match status" value="1"/>
</dbReference>
<name>A0A401ZCT4_9CHLR</name>
<dbReference type="GO" id="GO:0005524">
    <property type="term" value="F:ATP binding"/>
    <property type="evidence" value="ECO:0007669"/>
    <property type="project" value="UniProtKB-KW"/>
</dbReference>
<comment type="caution">
    <text evidence="5">The sequence shown here is derived from an EMBL/GenBank/DDBJ whole genome shotgun (WGS) entry which is preliminary data.</text>
</comment>
<dbReference type="RefSeq" id="WP_126595793.1">
    <property type="nucleotide sequence ID" value="NZ_BIFQ01000001.1"/>
</dbReference>
<dbReference type="PANTHER" id="PTHR20953:SF3">
    <property type="entry name" value="P-LOOP CONTAINING NUCLEOSIDE TRIPHOSPHATE HYDROLASES SUPERFAMILY PROTEIN"/>
    <property type="match status" value="1"/>
</dbReference>
<evidence type="ECO:0000256" key="2">
    <source>
        <dbReference type="ARBA" id="ARBA00022840"/>
    </source>
</evidence>
<dbReference type="InterPro" id="IPR036867">
    <property type="entry name" value="R3H_dom_sf"/>
</dbReference>
<dbReference type="Pfam" id="PF19568">
    <property type="entry name" value="Spore_III_AA"/>
    <property type="match status" value="1"/>
</dbReference>
<evidence type="ECO:0000259" key="4">
    <source>
        <dbReference type="PROSITE" id="PS51061"/>
    </source>
</evidence>
<dbReference type="InterPro" id="IPR058670">
    <property type="entry name" value="PTPase_dom"/>
</dbReference>
<dbReference type="SMART" id="SM00393">
    <property type="entry name" value="R3H"/>
    <property type="match status" value="1"/>
</dbReference>
<evidence type="ECO:0000313" key="5">
    <source>
        <dbReference type="EMBL" id="GCE04665.1"/>
    </source>
</evidence>
<dbReference type="Gene3D" id="3.40.50.300">
    <property type="entry name" value="P-loop containing nucleotide triphosphate hydrolases"/>
    <property type="match status" value="1"/>
</dbReference>
<protein>
    <submittedName>
        <fullName evidence="5">Single-stranded DNA-binding protein</fullName>
    </submittedName>
</protein>
<dbReference type="Pfam" id="PF01424">
    <property type="entry name" value="R3H"/>
    <property type="match status" value="1"/>
</dbReference>
<dbReference type="Proteomes" id="UP000287224">
    <property type="component" value="Unassembled WGS sequence"/>
</dbReference>
<evidence type="ECO:0000256" key="1">
    <source>
        <dbReference type="ARBA" id="ARBA00022741"/>
    </source>
</evidence>
<dbReference type="Gene3D" id="3.30.1370.50">
    <property type="entry name" value="R3H-like domain"/>
    <property type="match status" value="1"/>
</dbReference>
<dbReference type="InterPro" id="IPR003593">
    <property type="entry name" value="AAA+_ATPase"/>
</dbReference>
<dbReference type="AlphaFoldDB" id="A0A401ZCT4"/>
<dbReference type="EMBL" id="BIFQ01000001">
    <property type="protein sequence ID" value="GCE04665.1"/>
    <property type="molecule type" value="Genomic_DNA"/>
</dbReference>
<keyword evidence="5" id="KW-0238">DNA-binding</keyword>
<dbReference type="OrthoDB" id="9768243at2"/>
<sequence length="637" mass="70257">MQHVITDDLEALLATLPPDIHDAVNRLDNRSELLEIVMDLGRQAEGRFPEGEVILSTTPVTYADLEYVVERIGEFGDDNRAGIERTLHRISAMRNRKGRIVGLTCRIGRAVLGSIALIRDIVEQGQSILILGRPGVGKTTLLREIARVLADEANKRVVVVDTSNEIAGDGDIPHPGIGRARRMQVARTAEQHAVMIEAVENHMPQVIVIDEIGTELEAAAARTIAERGVQLVATAHGNSLGNLLVNPTLSDLVGGIQTVTLGDEEARRRHTQKSIQERKSLPTFEVVVEQQSWDEAVVHRDVADTVDNMLRGQPIVAEERTRDEETGHVSIRRVTTGGMDVPGWGNGLGGPGARPGQGFTTSMFERSDRNDCGHLDRNHTHLSSLRGAGAPTIDPRGGSERIRGRNQTTAHIAPQVQALAPTGTAPNDGESHAAVLVKPRPMTEITEGIYQASEPATEVRPPKTLKVYPFGVNRDRLSESARQLRVPVVITNNEREADAVITLKNYYRRQPERLQQAEQERKLIIILKNNTITQMQHALARIFDIPESAPDGDGADASDTQVSINEREFDDPTKQALLETEDAIHQVLNKGLTTAELAPANAYVRRLQHQMATRYNLISRSRGKEPHRRVKIFRSRD</sequence>
<gene>
    <name evidence="5" type="ORF">KDAU_19940</name>
</gene>
<dbReference type="CDD" id="cd00009">
    <property type="entry name" value="AAA"/>
    <property type="match status" value="1"/>
</dbReference>
<dbReference type="Pfam" id="PF25516">
    <property type="entry name" value="PTPase"/>
    <property type="match status" value="1"/>
</dbReference>
<organism evidence="5 6">
    <name type="scientific">Dictyobacter aurantiacus</name>
    <dbReference type="NCBI Taxonomy" id="1936993"/>
    <lineage>
        <taxon>Bacteria</taxon>
        <taxon>Bacillati</taxon>
        <taxon>Chloroflexota</taxon>
        <taxon>Ktedonobacteria</taxon>
        <taxon>Ktedonobacterales</taxon>
        <taxon>Dictyobacteraceae</taxon>
        <taxon>Dictyobacter</taxon>
    </lineage>
</organism>
<reference evidence="6" key="1">
    <citation type="submission" date="2018-12" db="EMBL/GenBank/DDBJ databases">
        <title>Tengunoibacter tsumagoiensis gen. nov., sp. nov., Dictyobacter kobayashii sp. nov., D. alpinus sp. nov., and D. joshuensis sp. nov. and description of Dictyobacteraceae fam. nov. within the order Ktedonobacterales isolated from Tengu-no-mugimeshi.</title>
        <authorList>
            <person name="Wang C.M."/>
            <person name="Zheng Y."/>
            <person name="Sakai Y."/>
            <person name="Toyoda A."/>
            <person name="Minakuchi Y."/>
            <person name="Abe K."/>
            <person name="Yokota A."/>
            <person name="Yabe S."/>
        </authorList>
    </citation>
    <scope>NUCLEOTIDE SEQUENCE [LARGE SCALE GENOMIC DNA]</scope>
    <source>
        <strain evidence="6">S-27</strain>
    </source>
</reference>
<dbReference type="GO" id="GO:0003677">
    <property type="term" value="F:DNA binding"/>
    <property type="evidence" value="ECO:0007669"/>
    <property type="project" value="UniProtKB-KW"/>
</dbReference>
<dbReference type="InterPro" id="IPR045735">
    <property type="entry name" value="Spore_III_AA_AAA+_ATPase"/>
</dbReference>
<feature type="region of interest" description="Disordered" evidence="3">
    <location>
        <begin position="379"/>
        <end position="399"/>
    </location>
</feature>
<feature type="domain" description="R3H" evidence="4">
    <location>
        <begin position="574"/>
        <end position="636"/>
    </location>
</feature>
<evidence type="ECO:0000313" key="6">
    <source>
        <dbReference type="Proteomes" id="UP000287224"/>
    </source>
</evidence>
<dbReference type="PANTHER" id="PTHR20953">
    <property type="entry name" value="KINASE-RELATED"/>
    <property type="match status" value="1"/>
</dbReference>
<dbReference type="SUPFAM" id="SSF82708">
    <property type="entry name" value="R3H domain"/>
    <property type="match status" value="1"/>
</dbReference>
<keyword evidence="6" id="KW-1185">Reference proteome</keyword>
<proteinExistence type="predicted"/>
<dbReference type="InterPro" id="IPR001374">
    <property type="entry name" value="R3H_dom"/>
</dbReference>